<keyword evidence="1" id="KW-0597">Phosphoprotein</keyword>
<feature type="modified residue" description="4-aspartylphosphate" evidence="1">
    <location>
        <position position="66"/>
    </location>
</feature>
<name>A0ABS1UCE7_9PROT</name>
<evidence type="ECO:0000259" key="2">
    <source>
        <dbReference type="PROSITE" id="PS50110"/>
    </source>
</evidence>
<dbReference type="EMBL" id="JAETWB010000062">
    <property type="protein sequence ID" value="MBL6082348.1"/>
    <property type="molecule type" value="Genomic_DNA"/>
</dbReference>
<dbReference type="SUPFAM" id="SSF52172">
    <property type="entry name" value="CheY-like"/>
    <property type="match status" value="1"/>
</dbReference>
<proteinExistence type="predicted"/>
<gene>
    <name evidence="3" type="ORF">JMJ56_30725</name>
</gene>
<dbReference type="PROSITE" id="PS50110">
    <property type="entry name" value="RESPONSE_REGULATORY"/>
    <property type="match status" value="1"/>
</dbReference>
<sequence>MESIPGEGAGRPARRQILVVEDETLIALDLEIGLTDAGFSVIGPVPTVAAALALLADQRPDAAVLDVSLRGEWVTPVAETLRAMGVPFVLASAYGGAELASDAVLAGARNVGKPTMPAVLFAALKDLLDCR</sequence>
<dbReference type="Pfam" id="PF00072">
    <property type="entry name" value="Response_reg"/>
    <property type="match status" value="1"/>
</dbReference>
<organism evidence="3 4">
    <name type="scientific">Belnapia arida</name>
    <dbReference type="NCBI Taxonomy" id="2804533"/>
    <lineage>
        <taxon>Bacteria</taxon>
        <taxon>Pseudomonadati</taxon>
        <taxon>Pseudomonadota</taxon>
        <taxon>Alphaproteobacteria</taxon>
        <taxon>Acetobacterales</taxon>
        <taxon>Roseomonadaceae</taxon>
        <taxon>Belnapia</taxon>
    </lineage>
</organism>
<comment type="caution">
    <text evidence="3">The sequence shown here is derived from an EMBL/GenBank/DDBJ whole genome shotgun (WGS) entry which is preliminary data.</text>
</comment>
<evidence type="ECO:0000313" key="3">
    <source>
        <dbReference type="EMBL" id="MBL6082348.1"/>
    </source>
</evidence>
<dbReference type="Gene3D" id="3.40.50.2300">
    <property type="match status" value="1"/>
</dbReference>
<dbReference type="InterPro" id="IPR011006">
    <property type="entry name" value="CheY-like_superfamily"/>
</dbReference>
<dbReference type="InterPro" id="IPR001789">
    <property type="entry name" value="Sig_transdc_resp-reg_receiver"/>
</dbReference>
<accession>A0ABS1UCE7</accession>
<keyword evidence="4" id="KW-1185">Reference proteome</keyword>
<evidence type="ECO:0000313" key="4">
    <source>
        <dbReference type="Proteomes" id="UP000660885"/>
    </source>
</evidence>
<evidence type="ECO:0000256" key="1">
    <source>
        <dbReference type="PROSITE-ProRule" id="PRU00169"/>
    </source>
</evidence>
<protein>
    <submittedName>
        <fullName evidence="3">Response regulator</fullName>
    </submittedName>
</protein>
<dbReference type="Proteomes" id="UP000660885">
    <property type="component" value="Unassembled WGS sequence"/>
</dbReference>
<dbReference type="RefSeq" id="WP_202835564.1">
    <property type="nucleotide sequence ID" value="NZ_JAETWB010000062.1"/>
</dbReference>
<dbReference type="SMART" id="SM00448">
    <property type="entry name" value="REC"/>
    <property type="match status" value="1"/>
</dbReference>
<feature type="domain" description="Response regulatory" evidence="2">
    <location>
        <begin position="16"/>
        <end position="128"/>
    </location>
</feature>
<reference evidence="3 4" key="1">
    <citation type="submission" date="2021-01" db="EMBL/GenBank/DDBJ databases">
        <title>Belnapia mucosa sp. nov. and Belnapia arida sp. nov., isolated from the Tabernas Desert (Almeria, Spain).</title>
        <authorList>
            <person name="Molina-Menor E."/>
            <person name="Vidal-Verdu A."/>
            <person name="Calonge A."/>
            <person name="Satari L."/>
            <person name="Pereto J."/>
            <person name="Porcar M."/>
        </authorList>
    </citation>
    <scope>NUCLEOTIDE SEQUENCE [LARGE SCALE GENOMIC DNA]</scope>
    <source>
        <strain evidence="3 4">T18</strain>
    </source>
</reference>